<keyword evidence="1" id="KW-0812">Transmembrane</keyword>
<reference evidence="2 3" key="1">
    <citation type="submission" date="2024-01" db="EMBL/GenBank/DDBJ databases">
        <title>Draft genome sequence of Gordonia sp. LSe1-13.</title>
        <authorList>
            <person name="Suphannarot A."/>
            <person name="Mingma R."/>
        </authorList>
    </citation>
    <scope>NUCLEOTIDE SEQUENCE [LARGE SCALE GENOMIC DNA]</scope>
    <source>
        <strain evidence="2 3">LSe1-13</strain>
    </source>
</reference>
<proteinExistence type="predicted"/>
<comment type="caution">
    <text evidence="2">The sequence shown here is derived from an EMBL/GenBank/DDBJ whole genome shotgun (WGS) entry which is preliminary data.</text>
</comment>
<keyword evidence="1" id="KW-1133">Transmembrane helix</keyword>
<feature type="transmembrane region" description="Helical" evidence="1">
    <location>
        <begin position="189"/>
        <end position="214"/>
    </location>
</feature>
<dbReference type="Proteomes" id="UP001347146">
    <property type="component" value="Unassembled WGS sequence"/>
</dbReference>
<organism evidence="2 3">
    <name type="scientific">Gordonia sesuvii</name>
    <dbReference type="NCBI Taxonomy" id="3116777"/>
    <lineage>
        <taxon>Bacteria</taxon>
        <taxon>Bacillati</taxon>
        <taxon>Actinomycetota</taxon>
        <taxon>Actinomycetes</taxon>
        <taxon>Mycobacteriales</taxon>
        <taxon>Gordoniaceae</taxon>
        <taxon>Gordonia</taxon>
    </lineage>
</organism>
<dbReference type="EMBL" id="JAZDUF010000001">
    <property type="protein sequence ID" value="MEE3848729.1"/>
    <property type="molecule type" value="Genomic_DNA"/>
</dbReference>
<feature type="transmembrane region" description="Helical" evidence="1">
    <location>
        <begin position="133"/>
        <end position="154"/>
    </location>
</feature>
<sequence length="220" mass="22674">MSTNAGAAALGDSERVLTATLGKQCWGFMIGSALFALGSAPGFVDWAGASVANVCFFVGAWFFTGAALIQFVLSGAAVVDTSDGRRHIRMEWLSAATQFAGTLLFNVSTAAALNADTIADERRRVWTPDAAGSVAFLVSGVLAVVVLTHTVRLWAPHRGDWWATQINLLGCVAFGASAVGAYVNASGDVVSASVATAGTFVGAICFLVSAALTLPRTAPR</sequence>
<gene>
    <name evidence="2" type="ORF">VZC37_00185</name>
</gene>
<protein>
    <recommendedName>
        <fullName evidence="4">YrhK domain-containing protein</fullName>
    </recommendedName>
</protein>
<feature type="transmembrane region" description="Helical" evidence="1">
    <location>
        <begin position="56"/>
        <end position="79"/>
    </location>
</feature>
<evidence type="ECO:0000256" key="1">
    <source>
        <dbReference type="SAM" id="Phobius"/>
    </source>
</evidence>
<dbReference type="RefSeq" id="WP_330430405.1">
    <property type="nucleotide sequence ID" value="NZ_JAZDUF010000001.1"/>
</dbReference>
<feature type="transmembrane region" description="Helical" evidence="1">
    <location>
        <begin position="25"/>
        <end position="44"/>
    </location>
</feature>
<accession>A0ABU7M6L3</accession>
<keyword evidence="1" id="KW-0472">Membrane</keyword>
<feature type="transmembrane region" description="Helical" evidence="1">
    <location>
        <begin position="166"/>
        <end position="183"/>
    </location>
</feature>
<keyword evidence="3" id="KW-1185">Reference proteome</keyword>
<evidence type="ECO:0000313" key="2">
    <source>
        <dbReference type="EMBL" id="MEE3848729.1"/>
    </source>
</evidence>
<evidence type="ECO:0008006" key="4">
    <source>
        <dbReference type="Google" id="ProtNLM"/>
    </source>
</evidence>
<evidence type="ECO:0000313" key="3">
    <source>
        <dbReference type="Proteomes" id="UP001347146"/>
    </source>
</evidence>
<name>A0ABU7M6L3_9ACTN</name>